<dbReference type="Proteomes" id="UP000198670">
    <property type="component" value="Unassembled WGS sequence"/>
</dbReference>
<gene>
    <name evidence="2" type="ORF">SAMN05444682_11316</name>
</gene>
<organism evidence="2 3">
    <name type="scientific">Parapedobacter indicus</name>
    <dbReference type="NCBI Taxonomy" id="1477437"/>
    <lineage>
        <taxon>Bacteria</taxon>
        <taxon>Pseudomonadati</taxon>
        <taxon>Bacteroidota</taxon>
        <taxon>Sphingobacteriia</taxon>
        <taxon>Sphingobacteriales</taxon>
        <taxon>Sphingobacteriaceae</taxon>
        <taxon>Parapedobacter</taxon>
    </lineage>
</organism>
<evidence type="ECO:0000313" key="3">
    <source>
        <dbReference type="Proteomes" id="UP000198670"/>
    </source>
</evidence>
<proteinExistence type="predicted"/>
<evidence type="ECO:0000313" key="2">
    <source>
        <dbReference type="EMBL" id="SFJ72404.1"/>
    </source>
</evidence>
<keyword evidence="3" id="KW-1185">Reference proteome</keyword>
<reference evidence="2 3" key="1">
    <citation type="submission" date="2016-10" db="EMBL/GenBank/DDBJ databases">
        <authorList>
            <person name="de Groot N.N."/>
        </authorList>
    </citation>
    <scope>NUCLEOTIDE SEQUENCE [LARGE SCALE GENOMIC DNA]</scope>
    <source>
        <strain evidence="2 3">RK1</strain>
    </source>
</reference>
<dbReference type="RefSeq" id="WP_090631038.1">
    <property type="nucleotide sequence ID" value="NZ_FOQO01000013.1"/>
</dbReference>
<dbReference type="STRING" id="1477437.SAMN05444682_11316"/>
<evidence type="ECO:0000256" key="1">
    <source>
        <dbReference type="SAM" id="Phobius"/>
    </source>
</evidence>
<dbReference type="AlphaFoldDB" id="A0A1I3TME4"/>
<feature type="transmembrane region" description="Helical" evidence="1">
    <location>
        <begin position="43"/>
        <end position="63"/>
    </location>
</feature>
<accession>A0A1I3TME4</accession>
<keyword evidence="1" id="KW-1133">Transmembrane helix</keyword>
<sequence length="71" mass="7961">MNEINKPKLYLAILMIATMLCFAVLEGLKKAGRLPEFSDDHRLYAITVGVVLVTLIGVVSIVMRQRDNVEE</sequence>
<feature type="transmembrane region" description="Helical" evidence="1">
    <location>
        <begin position="9"/>
        <end position="28"/>
    </location>
</feature>
<name>A0A1I3TME4_9SPHI</name>
<keyword evidence="1" id="KW-0472">Membrane</keyword>
<dbReference type="EMBL" id="FOQO01000013">
    <property type="protein sequence ID" value="SFJ72404.1"/>
    <property type="molecule type" value="Genomic_DNA"/>
</dbReference>
<protein>
    <submittedName>
        <fullName evidence="2">Uncharacterized protein</fullName>
    </submittedName>
</protein>
<keyword evidence="1" id="KW-0812">Transmembrane</keyword>